<dbReference type="PaxDb" id="5141-EFNCRP00000006318"/>
<dbReference type="AlphaFoldDB" id="Q7S876"/>
<dbReference type="Proteomes" id="UP000001805">
    <property type="component" value="Chromosome 4, Linkage Group IV"/>
</dbReference>
<reference evidence="1 2" key="1">
    <citation type="journal article" date="2003" name="Nature">
        <title>The genome sequence of the filamentous fungus Neurospora crassa.</title>
        <authorList>
            <person name="Galagan J.E."/>
            <person name="Calvo S.E."/>
            <person name="Borkovich K.A."/>
            <person name="Selker E.U."/>
            <person name="Read N.D."/>
            <person name="Jaffe D."/>
            <person name="FitzHugh W."/>
            <person name="Ma L.J."/>
            <person name="Smirnov S."/>
            <person name="Purcell S."/>
            <person name="Rehman B."/>
            <person name="Elkins T."/>
            <person name="Engels R."/>
            <person name="Wang S."/>
            <person name="Nielsen C.B."/>
            <person name="Butler J."/>
            <person name="Endrizzi M."/>
            <person name="Qui D."/>
            <person name="Ianakiev P."/>
            <person name="Bell-Pedersen D."/>
            <person name="Nelson M.A."/>
            <person name="Werner-Washburne M."/>
            <person name="Selitrennikoff C.P."/>
            <person name="Kinsey J.A."/>
            <person name="Braun E.L."/>
            <person name="Zelter A."/>
            <person name="Schulte U."/>
            <person name="Kothe G.O."/>
            <person name="Jedd G."/>
            <person name="Mewes W."/>
            <person name="Staben C."/>
            <person name="Marcotte E."/>
            <person name="Greenberg D."/>
            <person name="Roy A."/>
            <person name="Foley K."/>
            <person name="Naylor J."/>
            <person name="Stange-Thomann N."/>
            <person name="Barrett R."/>
            <person name="Gnerre S."/>
            <person name="Kamal M."/>
            <person name="Kamvysselis M."/>
            <person name="Mauceli E."/>
            <person name="Bielke C."/>
            <person name="Rudd S."/>
            <person name="Frishman D."/>
            <person name="Krystofova S."/>
            <person name="Rasmussen C."/>
            <person name="Metzenberg R.L."/>
            <person name="Perkins D.D."/>
            <person name="Kroken S."/>
            <person name="Cogoni C."/>
            <person name="Macino G."/>
            <person name="Catcheside D."/>
            <person name="Li W."/>
            <person name="Pratt R.J."/>
            <person name="Osmani S.A."/>
            <person name="DeSouza C.P."/>
            <person name="Glass L."/>
            <person name="Orbach M.J."/>
            <person name="Berglund J.A."/>
            <person name="Voelker R."/>
            <person name="Yarden O."/>
            <person name="Plamann M."/>
            <person name="Seiler S."/>
            <person name="Dunlap J."/>
            <person name="Radford A."/>
            <person name="Aramayo R."/>
            <person name="Natvig D.O."/>
            <person name="Alex L.A."/>
            <person name="Mannhaupt G."/>
            <person name="Ebbole D.J."/>
            <person name="Freitag M."/>
            <person name="Paulsen I."/>
            <person name="Sachs M.S."/>
            <person name="Lander E.S."/>
            <person name="Nusbaum C."/>
            <person name="Birren B."/>
        </authorList>
    </citation>
    <scope>NUCLEOTIDE SEQUENCE [LARGE SCALE GENOMIC DNA]</scope>
    <source>
        <strain evidence="2">ATCC 24698 / 74-OR23-1A / CBS 708.71 / DSM 1257 / FGSC 987</strain>
    </source>
</reference>
<dbReference type="KEGG" id="ncr:NCU06517"/>
<dbReference type="VEuPathDB" id="FungiDB:NCU06517"/>
<evidence type="ECO:0000313" key="2">
    <source>
        <dbReference type="Proteomes" id="UP000001805"/>
    </source>
</evidence>
<dbReference type="InParanoid" id="Q7S876"/>
<dbReference type="RefSeq" id="XP_961774.1">
    <property type="nucleotide sequence ID" value="XM_956681.1"/>
</dbReference>
<keyword evidence="2" id="KW-1185">Reference proteome</keyword>
<dbReference type="GeneID" id="3877922"/>
<proteinExistence type="predicted"/>
<accession>Q7S876</accession>
<gene>
    <name evidence="1" type="ORF">NCU06517</name>
</gene>
<protein>
    <submittedName>
        <fullName evidence="1">Uncharacterized protein</fullName>
    </submittedName>
</protein>
<dbReference type="HOGENOM" id="CLU_2062105_0_0_1"/>
<dbReference type="OrthoDB" id="10554103at2759"/>
<organism evidence="1 2">
    <name type="scientific">Neurospora crassa (strain ATCC 24698 / 74-OR23-1A / CBS 708.71 / DSM 1257 / FGSC 987)</name>
    <dbReference type="NCBI Taxonomy" id="367110"/>
    <lineage>
        <taxon>Eukaryota</taxon>
        <taxon>Fungi</taxon>
        <taxon>Dikarya</taxon>
        <taxon>Ascomycota</taxon>
        <taxon>Pezizomycotina</taxon>
        <taxon>Sordariomycetes</taxon>
        <taxon>Sordariomycetidae</taxon>
        <taxon>Sordariales</taxon>
        <taxon>Sordariaceae</taxon>
        <taxon>Neurospora</taxon>
    </lineage>
</organism>
<name>Q7S876_NEUCR</name>
<sequence>MPVKTAKTEPHHESTLTKLIDCWRKGVRKPDVARFRSCAHRRPPGCDVGGCWRFAALTEDEFIDVDRSPTYTVTTLEPDERIFEVAMREDTVDPAPRLAREKNHKRSTIVTIIRSRGAT</sequence>
<dbReference type="EMBL" id="CM002239">
    <property type="protein sequence ID" value="EAA32538.1"/>
    <property type="molecule type" value="Genomic_DNA"/>
</dbReference>
<evidence type="ECO:0000313" key="1">
    <source>
        <dbReference type="EMBL" id="EAA32538.1"/>
    </source>
</evidence>